<dbReference type="Proteomes" id="UP000236634">
    <property type="component" value="Unassembled WGS sequence"/>
</dbReference>
<dbReference type="EMBL" id="NBAX01000006">
    <property type="protein sequence ID" value="PNP94205.1"/>
    <property type="molecule type" value="Genomic_DNA"/>
</dbReference>
<accession>A0A2K0XI53</accession>
<evidence type="ECO:0000313" key="1">
    <source>
        <dbReference type="EMBL" id="PNP94205.1"/>
    </source>
</evidence>
<organism evidence="1 2">
    <name type="scientific">Hoylesella timonensis</name>
    <dbReference type="NCBI Taxonomy" id="386414"/>
    <lineage>
        <taxon>Bacteria</taxon>
        <taxon>Pseudomonadati</taxon>
        <taxon>Bacteroidota</taxon>
        <taxon>Bacteroidia</taxon>
        <taxon>Bacteroidales</taxon>
        <taxon>Prevotellaceae</taxon>
        <taxon>Hoylesella</taxon>
    </lineage>
</organism>
<gene>
    <name evidence="1" type="ORF">BFS16_08585</name>
</gene>
<protein>
    <submittedName>
        <fullName evidence="1">Uncharacterized protein</fullName>
    </submittedName>
</protein>
<comment type="caution">
    <text evidence="1">The sequence shown here is derived from an EMBL/GenBank/DDBJ whole genome shotgun (WGS) entry which is preliminary data.</text>
</comment>
<evidence type="ECO:0000313" key="2">
    <source>
        <dbReference type="Proteomes" id="UP000236634"/>
    </source>
</evidence>
<proteinExistence type="predicted"/>
<name>A0A2K0XI53_9BACT</name>
<dbReference type="AlphaFoldDB" id="A0A2K0XI53"/>
<reference evidence="1 2" key="1">
    <citation type="submission" date="2017-03" db="EMBL/GenBank/DDBJ databases">
        <authorList>
            <person name="Afonso C.L."/>
            <person name="Miller P.J."/>
            <person name="Scott M.A."/>
            <person name="Spackman E."/>
            <person name="Goraichik I."/>
            <person name="Dimitrov K.M."/>
            <person name="Suarez D.L."/>
            <person name="Swayne D.E."/>
        </authorList>
    </citation>
    <scope>NUCLEOTIDE SEQUENCE [LARGE SCALE GENOMIC DNA]</scope>
    <source>
        <strain evidence="1 2">DNF00076</strain>
    </source>
</reference>
<sequence>MIMRFENLKHHEKVKWFECEIPSFSTKRLAIGCKLGLKSMHIKRQEHTYCKEKACILPIWSV</sequence>